<keyword evidence="1" id="KW-1133">Transmembrane helix</keyword>
<proteinExistence type="predicted"/>
<accession>A0A5C6RSI9</accession>
<dbReference type="EMBL" id="VOOS01000005">
    <property type="protein sequence ID" value="TXB64272.1"/>
    <property type="molecule type" value="Genomic_DNA"/>
</dbReference>
<keyword evidence="3" id="KW-1185">Reference proteome</keyword>
<organism evidence="2 3">
    <name type="scientific">Vicingus serpentipes</name>
    <dbReference type="NCBI Taxonomy" id="1926625"/>
    <lineage>
        <taxon>Bacteria</taxon>
        <taxon>Pseudomonadati</taxon>
        <taxon>Bacteroidota</taxon>
        <taxon>Flavobacteriia</taxon>
        <taxon>Flavobacteriales</taxon>
        <taxon>Vicingaceae</taxon>
        <taxon>Vicingus</taxon>
    </lineage>
</organism>
<gene>
    <name evidence="2" type="ORF">FRY74_10795</name>
</gene>
<feature type="transmembrane region" description="Helical" evidence="1">
    <location>
        <begin position="144"/>
        <end position="166"/>
    </location>
</feature>
<dbReference type="Proteomes" id="UP000321721">
    <property type="component" value="Unassembled WGS sequence"/>
</dbReference>
<name>A0A5C6RSI9_9FLAO</name>
<feature type="transmembrane region" description="Helical" evidence="1">
    <location>
        <begin position="6"/>
        <end position="23"/>
    </location>
</feature>
<evidence type="ECO:0000313" key="2">
    <source>
        <dbReference type="EMBL" id="TXB64272.1"/>
    </source>
</evidence>
<evidence type="ECO:0000313" key="3">
    <source>
        <dbReference type="Proteomes" id="UP000321721"/>
    </source>
</evidence>
<reference evidence="2 3" key="1">
    <citation type="submission" date="2019-08" db="EMBL/GenBank/DDBJ databases">
        <title>Genome of Vicingus serpentipes NCIMB 15042.</title>
        <authorList>
            <person name="Bowman J.P."/>
        </authorList>
    </citation>
    <scope>NUCLEOTIDE SEQUENCE [LARGE SCALE GENOMIC DNA]</scope>
    <source>
        <strain evidence="2 3">NCIMB 15042</strain>
    </source>
</reference>
<evidence type="ECO:0000256" key="1">
    <source>
        <dbReference type="SAM" id="Phobius"/>
    </source>
</evidence>
<comment type="caution">
    <text evidence="2">The sequence shown here is derived from an EMBL/GenBank/DDBJ whole genome shotgun (WGS) entry which is preliminary data.</text>
</comment>
<feature type="transmembrane region" description="Helical" evidence="1">
    <location>
        <begin position="108"/>
        <end position="132"/>
    </location>
</feature>
<dbReference type="OrthoDB" id="1132160at2"/>
<dbReference type="AlphaFoldDB" id="A0A5C6RSI9"/>
<keyword evidence="1" id="KW-0472">Membrane</keyword>
<protein>
    <submittedName>
        <fullName evidence="2">Rod shape-determining protein MreD</fullName>
    </submittedName>
</protein>
<dbReference type="RefSeq" id="WP_147101438.1">
    <property type="nucleotide sequence ID" value="NZ_VOOS01000005.1"/>
</dbReference>
<keyword evidence="1" id="KW-0812">Transmembrane</keyword>
<sequence length="172" mass="19820">MIRDIIKYTIIFILLVLTQGLILNNIGFGGYINPYLYVLLILLLPFEMPSWLGLLIAFVLGVSIDVFTSTLGMHTSATLFMAFTRKYVLKLIEPRGGYEFGTEPQIQYMGLTWFLIYSGILVFLHHIFLFFIESFTFSHFFSTLGRILMSSIFTLILILITQLFSYKSGKRK</sequence>